<sequence length="52" mass="6021">MYGFIWRHLPGPTWLRAIEALVLLLGVVYLLMEYGFPWADARWHFSGQADVG</sequence>
<keyword evidence="1" id="KW-1133">Transmembrane helix</keyword>
<dbReference type="AlphaFoldDB" id="A0A7T7M9F4"/>
<dbReference type="KEGG" id="awe:JG540_00100"/>
<keyword evidence="1" id="KW-0472">Membrane</keyword>
<protein>
    <submittedName>
        <fullName evidence="2">Uncharacterized protein</fullName>
    </submittedName>
</protein>
<dbReference type="RefSeq" id="WP_200275880.1">
    <property type="nucleotide sequence ID" value="NZ_CP066802.1"/>
</dbReference>
<organism evidence="2 3">
    <name type="scientific">Actinomyces weissii</name>
    <dbReference type="NCBI Taxonomy" id="675090"/>
    <lineage>
        <taxon>Bacteria</taxon>
        <taxon>Bacillati</taxon>
        <taxon>Actinomycetota</taxon>
        <taxon>Actinomycetes</taxon>
        <taxon>Actinomycetales</taxon>
        <taxon>Actinomycetaceae</taxon>
        <taxon>Actinomyces</taxon>
    </lineage>
</organism>
<evidence type="ECO:0000313" key="2">
    <source>
        <dbReference type="EMBL" id="QQM67359.1"/>
    </source>
</evidence>
<evidence type="ECO:0000313" key="3">
    <source>
        <dbReference type="Proteomes" id="UP000595895"/>
    </source>
</evidence>
<feature type="transmembrane region" description="Helical" evidence="1">
    <location>
        <begin position="14"/>
        <end position="32"/>
    </location>
</feature>
<gene>
    <name evidence="2" type="ORF">JG540_00100</name>
</gene>
<proteinExistence type="predicted"/>
<accession>A0A7T7M9F4</accession>
<evidence type="ECO:0000256" key="1">
    <source>
        <dbReference type="SAM" id="Phobius"/>
    </source>
</evidence>
<keyword evidence="3" id="KW-1185">Reference proteome</keyword>
<name>A0A7T7M9F4_9ACTO</name>
<dbReference type="Proteomes" id="UP000595895">
    <property type="component" value="Chromosome"/>
</dbReference>
<reference evidence="2 3" key="1">
    <citation type="submission" date="2020-12" db="EMBL/GenBank/DDBJ databases">
        <authorList>
            <person name="Zhou J."/>
        </authorList>
    </citation>
    <scope>NUCLEOTIDE SEQUENCE [LARGE SCALE GENOMIC DNA]</scope>
    <source>
        <strain evidence="2 3">CCUG 61299</strain>
    </source>
</reference>
<keyword evidence="1" id="KW-0812">Transmembrane</keyword>
<dbReference type="EMBL" id="CP066802">
    <property type="protein sequence ID" value="QQM67359.1"/>
    <property type="molecule type" value="Genomic_DNA"/>
</dbReference>